<accession>A0A562S5P8</accession>
<dbReference type="InterPro" id="IPR002771">
    <property type="entry name" value="Multi_antbiot-R_MarC"/>
</dbReference>
<dbReference type="Proteomes" id="UP000316291">
    <property type="component" value="Unassembled WGS sequence"/>
</dbReference>
<feature type="transmembrane region" description="Helical" evidence="7">
    <location>
        <begin position="114"/>
        <end position="138"/>
    </location>
</feature>
<evidence type="ECO:0000256" key="3">
    <source>
        <dbReference type="ARBA" id="ARBA00022475"/>
    </source>
</evidence>
<dbReference type="RefSeq" id="WP_014492164.1">
    <property type="nucleotide sequence ID" value="NZ_VLLA01000001.1"/>
</dbReference>
<evidence type="ECO:0000256" key="2">
    <source>
        <dbReference type="ARBA" id="ARBA00009784"/>
    </source>
</evidence>
<evidence type="ECO:0000256" key="6">
    <source>
        <dbReference type="ARBA" id="ARBA00023136"/>
    </source>
</evidence>
<sequence>MLSDFTITAFATLFVAIGPIDTAIVFGGLTAGVHRPERFRLAWQAVLIAGIVLLGFALFGNRLLGALRVSLDAFRVAGGILLLLQAIQMIFAHPSGLSSLTALERREALEPGDIAIFPLAFPVIAGPAGLTAVVLLMGQAGDPVGSMIVLAAMLLCLLLTYFGMIFTDVLHRVLKATGSNVLARLAGVILATLAVQFIFDGIRGARLVAGA</sequence>
<evidence type="ECO:0000256" key="5">
    <source>
        <dbReference type="ARBA" id="ARBA00022989"/>
    </source>
</evidence>
<dbReference type="PANTHER" id="PTHR33508">
    <property type="entry name" value="UPF0056 MEMBRANE PROTEIN YHCE"/>
    <property type="match status" value="1"/>
</dbReference>
<evidence type="ECO:0000256" key="7">
    <source>
        <dbReference type="RuleBase" id="RU362048"/>
    </source>
</evidence>
<dbReference type="AlphaFoldDB" id="A0A562S5P8"/>
<keyword evidence="6 7" id="KW-0472">Membrane</keyword>
<name>A0A562S5P8_9BRAD</name>
<feature type="transmembrane region" description="Helical" evidence="7">
    <location>
        <begin position="73"/>
        <end position="93"/>
    </location>
</feature>
<keyword evidence="3" id="KW-1003">Cell membrane</keyword>
<gene>
    <name evidence="8" type="ORF">IQ16_00750</name>
</gene>
<comment type="similarity">
    <text evidence="2 7">Belongs to the UPF0056 (MarC) family.</text>
</comment>
<evidence type="ECO:0000256" key="4">
    <source>
        <dbReference type="ARBA" id="ARBA00022692"/>
    </source>
</evidence>
<dbReference type="EMBL" id="VLLA01000001">
    <property type="protein sequence ID" value="TWI76508.1"/>
    <property type="molecule type" value="Genomic_DNA"/>
</dbReference>
<evidence type="ECO:0000313" key="9">
    <source>
        <dbReference type="Proteomes" id="UP000316291"/>
    </source>
</evidence>
<feature type="transmembrane region" description="Helical" evidence="7">
    <location>
        <begin position="6"/>
        <end position="29"/>
    </location>
</feature>
<proteinExistence type="inferred from homology"/>
<dbReference type="GO" id="GO:0005886">
    <property type="term" value="C:plasma membrane"/>
    <property type="evidence" value="ECO:0007669"/>
    <property type="project" value="UniProtKB-SubCell"/>
</dbReference>
<feature type="transmembrane region" description="Helical" evidence="7">
    <location>
        <begin position="181"/>
        <end position="199"/>
    </location>
</feature>
<reference evidence="8 9" key="1">
    <citation type="journal article" date="2015" name="Stand. Genomic Sci.">
        <title>Genomic Encyclopedia of Bacterial and Archaeal Type Strains, Phase III: the genomes of soil and plant-associated and newly described type strains.</title>
        <authorList>
            <person name="Whitman W.B."/>
            <person name="Woyke T."/>
            <person name="Klenk H.P."/>
            <person name="Zhou Y."/>
            <person name="Lilburn T.G."/>
            <person name="Beck B.J."/>
            <person name="De Vos P."/>
            <person name="Vandamme P."/>
            <person name="Eisen J.A."/>
            <person name="Garrity G."/>
            <person name="Hugenholtz P."/>
            <person name="Kyrpides N.C."/>
        </authorList>
    </citation>
    <scope>NUCLEOTIDE SEQUENCE [LARGE SCALE GENOMIC DNA]</scope>
    <source>
        <strain evidence="8 9">CGMCC 1.10948</strain>
    </source>
</reference>
<keyword evidence="5 7" id="KW-1133">Transmembrane helix</keyword>
<feature type="transmembrane region" description="Helical" evidence="7">
    <location>
        <begin position="144"/>
        <end position="169"/>
    </location>
</feature>
<comment type="subcellular location">
    <subcellularLocation>
        <location evidence="1 7">Cell membrane</location>
        <topology evidence="1 7">Multi-pass membrane protein</topology>
    </subcellularLocation>
</comment>
<dbReference type="Pfam" id="PF01914">
    <property type="entry name" value="MarC"/>
    <property type="match status" value="1"/>
</dbReference>
<evidence type="ECO:0000256" key="1">
    <source>
        <dbReference type="ARBA" id="ARBA00004651"/>
    </source>
</evidence>
<dbReference type="NCBIfam" id="TIGR00427">
    <property type="entry name" value="NAAT family transporter"/>
    <property type="match status" value="1"/>
</dbReference>
<keyword evidence="9" id="KW-1185">Reference proteome</keyword>
<protein>
    <recommendedName>
        <fullName evidence="7">UPF0056 membrane protein</fullName>
    </recommendedName>
</protein>
<feature type="transmembrane region" description="Helical" evidence="7">
    <location>
        <begin position="41"/>
        <end position="61"/>
    </location>
</feature>
<organism evidence="8 9">
    <name type="scientific">Bradyrhizobium huanghuaihaiense</name>
    <dbReference type="NCBI Taxonomy" id="990078"/>
    <lineage>
        <taxon>Bacteria</taxon>
        <taxon>Pseudomonadati</taxon>
        <taxon>Pseudomonadota</taxon>
        <taxon>Alphaproteobacteria</taxon>
        <taxon>Hyphomicrobiales</taxon>
        <taxon>Nitrobacteraceae</taxon>
        <taxon>Bradyrhizobium</taxon>
    </lineage>
</organism>
<dbReference type="GeneID" id="64072918"/>
<evidence type="ECO:0000313" key="8">
    <source>
        <dbReference type="EMBL" id="TWI76508.1"/>
    </source>
</evidence>
<keyword evidence="4 7" id="KW-0812">Transmembrane</keyword>
<comment type="caution">
    <text evidence="8">The sequence shown here is derived from an EMBL/GenBank/DDBJ whole genome shotgun (WGS) entry which is preliminary data.</text>
</comment>
<dbReference type="PANTHER" id="PTHR33508:SF1">
    <property type="entry name" value="UPF0056 MEMBRANE PROTEIN YHCE"/>
    <property type="match status" value="1"/>
</dbReference>